<sequence length="242" mass="27107">MRRKILGTGLLMLALLATAAHASEYDCGSLENSLGPFDYNDPAMRVPTGENPMGQVRRVENVHFQPDMQFLNTRKFSPERLRAEFAYTLGAFPNHRIALNAVSRLEMLYSKQLPPIGKRFTADCFFDRAIRFRPEDKGVRFVYGVHLHQRGRFQDALKEYKLAETLGEDSANFYYNFGLLHADMKNWQEARRCAEIAYGQGAQLPGLAQRIQKAGHGTVTGGQARAAAVSEEATPSPAPEAR</sequence>
<dbReference type="EMBL" id="JABBGA010000001">
    <property type="protein sequence ID" value="NML24200.1"/>
    <property type="molecule type" value="Genomic_DNA"/>
</dbReference>
<reference evidence="3 4" key="1">
    <citation type="submission" date="2020-04" db="EMBL/GenBank/DDBJ databases">
        <title>Zoogloea sp. G-4-1-14 isolated from soil.</title>
        <authorList>
            <person name="Dahal R.H."/>
        </authorList>
    </citation>
    <scope>NUCLEOTIDE SEQUENCE [LARGE SCALE GENOMIC DNA]</scope>
    <source>
        <strain evidence="3 4">G-4-1-14</strain>
    </source>
</reference>
<feature type="signal peptide" evidence="2">
    <location>
        <begin position="1"/>
        <end position="22"/>
    </location>
</feature>
<evidence type="ECO:0000313" key="4">
    <source>
        <dbReference type="Proteomes" id="UP000580043"/>
    </source>
</evidence>
<keyword evidence="2" id="KW-0732">Signal</keyword>
<dbReference type="InterPro" id="IPR011990">
    <property type="entry name" value="TPR-like_helical_dom_sf"/>
</dbReference>
<dbReference type="AlphaFoldDB" id="A0A848FZM7"/>
<keyword evidence="4" id="KW-1185">Reference proteome</keyword>
<dbReference type="RefSeq" id="WP_169143850.1">
    <property type="nucleotide sequence ID" value="NZ_JABBGA010000001.1"/>
</dbReference>
<evidence type="ECO:0000256" key="1">
    <source>
        <dbReference type="SAM" id="MobiDB-lite"/>
    </source>
</evidence>
<dbReference type="Proteomes" id="UP000580043">
    <property type="component" value="Unassembled WGS sequence"/>
</dbReference>
<name>A0A848FZM7_9RHOO</name>
<proteinExistence type="predicted"/>
<evidence type="ECO:0000256" key="2">
    <source>
        <dbReference type="SAM" id="SignalP"/>
    </source>
</evidence>
<evidence type="ECO:0008006" key="5">
    <source>
        <dbReference type="Google" id="ProtNLM"/>
    </source>
</evidence>
<evidence type="ECO:0000313" key="3">
    <source>
        <dbReference type="EMBL" id="NML24200.1"/>
    </source>
</evidence>
<dbReference type="Gene3D" id="1.25.40.10">
    <property type="entry name" value="Tetratricopeptide repeat domain"/>
    <property type="match status" value="1"/>
</dbReference>
<dbReference type="SUPFAM" id="SSF48452">
    <property type="entry name" value="TPR-like"/>
    <property type="match status" value="1"/>
</dbReference>
<gene>
    <name evidence="3" type="ORF">HHL15_00440</name>
</gene>
<comment type="caution">
    <text evidence="3">The sequence shown here is derived from an EMBL/GenBank/DDBJ whole genome shotgun (WGS) entry which is preliminary data.</text>
</comment>
<feature type="chain" id="PRO_5032399641" description="Tetratricopeptide repeat protein" evidence="2">
    <location>
        <begin position="23"/>
        <end position="242"/>
    </location>
</feature>
<organism evidence="3 4">
    <name type="scientific">Zoogloea dura</name>
    <dbReference type="NCBI Taxonomy" id="2728840"/>
    <lineage>
        <taxon>Bacteria</taxon>
        <taxon>Pseudomonadati</taxon>
        <taxon>Pseudomonadota</taxon>
        <taxon>Betaproteobacteria</taxon>
        <taxon>Rhodocyclales</taxon>
        <taxon>Zoogloeaceae</taxon>
        <taxon>Zoogloea</taxon>
    </lineage>
</organism>
<accession>A0A848FZM7</accession>
<protein>
    <recommendedName>
        <fullName evidence="5">Tetratricopeptide repeat protein</fullName>
    </recommendedName>
</protein>
<feature type="region of interest" description="Disordered" evidence="1">
    <location>
        <begin position="215"/>
        <end position="242"/>
    </location>
</feature>